<sequence length="477" mass="53944">MGDPGTIPVEMARAIIENIPSSSRVSALLALSSTNSSCRNYYQPMLFKHIIARSPEQIYILAYAVTTNPSLVQYVKSAEMIVDEPFQPGSRGAELPPLHPKIFQAAKALKFWSEDWQRSLNERSVHSGCGLLLALLPGLDTLSITTRKIITCPSVSSYGNPLSDFGSKWILTRVHISTQDLFGPVAETYPDALPKLSNLKKWNSNGLMPVFAFKLSNVQSIEFSIRERELDGKFPFNDLIPSDAPAFKTIESVVIRADTLLCMSASPNRKCVQQYVRNLLQKLTKVKTLSVILWPRNFKYLPHLPYLDIGEFFGMLGGPAASLKVTIDWEGLDYYLFWTIGTNKLPQLCLTQYLELPQKLLFLKGHLTILDSPNGPSVFKVESLRITRVWIGTETQTLLSTILEYRNSMYHCLKKLHLTYNNKYRQLLEGHLPTLRRPLSDFAERERDAKIRRIHQHLCELIEGSGIQLVQDCEDSG</sequence>
<dbReference type="AlphaFoldDB" id="A0A2V1E7W5"/>
<evidence type="ECO:0000313" key="1">
    <source>
        <dbReference type="EMBL" id="PVI06169.1"/>
    </source>
</evidence>
<keyword evidence="2" id="KW-1185">Reference proteome</keyword>
<reference evidence="1 2" key="1">
    <citation type="journal article" date="2018" name="Sci. Rep.">
        <title>Comparative genomics provides insights into the lifestyle and reveals functional heterogeneity of dark septate endophytic fungi.</title>
        <authorList>
            <person name="Knapp D.G."/>
            <person name="Nemeth J.B."/>
            <person name="Barry K."/>
            <person name="Hainaut M."/>
            <person name="Henrissat B."/>
            <person name="Johnson J."/>
            <person name="Kuo A."/>
            <person name="Lim J.H.P."/>
            <person name="Lipzen A."/>
            <person name="Nolan M."/>
            <person name="Ohm R.A."/>
            <person name="Tamas L."/>
            <person name="Grigoriev I.V."/>
            <person name="Spatafora J.W."/>
            <person name="Nagy L.G."/>
            <person name="Kovacs G.M."/>
        </authorList>
    </citation>
    <scope>NUCLEOTIDE SEQUENCE [LARGE SCALE GENOMIC DNA]</scope>
    <source>
        <strain evidence="1 2">DSE2036</strain>
    </source>
</reference>
<name>A0A2V1E7W5_9PLEO</name>
<evidence type="ECO:0008006" key="3">
    <source>
        <dbReference type="Google" id="ProtNLM"/>
    </source>
</evidence>
<organism evidence="1 2">
    <name type="scientific">Periconia macrospinosa</name>
    <dbReference type="NCBI Taxonomy" id="97972"/>
    <lineage>
        <taxon>Eukaryota</taxon>
        <taxon>Fungi</taxon>
        <taxon>Dikarya</taxon>
        <taxon>Ascomycota</taxon>
        <taxon>Pezizomycotina</taxon>
        <taxon>Dothideomycetes</taxon>
        <taxon>Pleosporomycetidae</taxon>
        <taxon>Pleosporales</taxon>
        <taxon>Massarineae</taxon>
        <taxon>Periconiaceae</taxon>
        <taxon>Periconia</taxon>
    </lineage>
</organism>
<evidence type="ECO:0000313" key="2">
    <source>
        <dbReference type="Proteomes" id="UP000244855"/>
    </source>
</evidence>
<dbReference type="EMBL" id="KZ805310">
    <property type="protein sequence ID" value="PVI06169.1"/>
    <property type="molecule type" value="Genomic_DNA"/>
</dbReference>
<protein>
    <recommendedName>
        <fullName evidence="3">F-box domain-containing protein</fullName>
    </recommendedName>
</protein>
<accession>A0A2V1E7W5</accession>
<dbReference type="Proteomes" id="UP000244855">
    <property type="component" value="Unassembled WGS sequence"/>
</dbReference>
<proteinExistence type="predicted"/>
<gene>
    <name evidence="1" type="ORF">DM02DRAFT_681623</name>
</gene>